<accession>Q1MZN8</accession>
<comment type="caution">
    <text evidence="9">The sequence shown here is derived from an EMBL/GenBank/DDBJ whole genome shotgun (WGS) entry which is preliminary data.</text>
</comment>
<sequence length="636" mass="71309">MIRLQSLNLHLGQKDIFVGADLAVHDGQKLAVVGANGAGKSTLFKLLLGELVPDQGELDIPKAWRIAHMAQEVAASEQSALDYVLDGHQDYRRLSEGIANAEQTGAEAELVKLHGEFETLQGYQVPQQAKTMLAGLGFTEAQMQHSVSAFSGGWRMRLNLARALIMPSDLMMLDEPTNHLDLDAALWLEGFLQQYRGTLLLISHDRDFIDSVVDGIVHLHQNKLNLYSGNYADFERRRAERLAQQQSLFEQQQREIAHIESFITRFKAKASKAKQAQSRIKALERMERIAPAHIDSEFHFSFPNADKVSDPLTKLEQAEIGYGERAQLTQVSLQLRPGMRIGLLGANGAGKSTLIKALVGQLPLMEGEQFSGEYLSVGYFAQHQVDELDLSLSPVQHLQKLIPETSEQEARNFMGGFGFHGDQAVESCEAFSGGELARLALARIAFLKPNLLILDEPTNHLDLDMRHALTLALQDFEGAMIVVSHDRHLLANTVDEFYLVHQSKVSPFDGDLEDYRQFIKLEQQREAGITSEKSSGEHSAEAKKERKRKAAQLRQQLSPLKKAVNKLESQLETVQEQLSDVEQQLADTSLYEASEKDRLQSVLSQQAELKKQSETIEEEWMEKLEELETLESQLQE</sequence>
<dbReference type="SUPFAM" id="SSF52540">
    <property type="entry name" value="P-loop containing nucleoside triphosphate hydrolases"/>
    <property type="match status" value="2"/>
</dbReference>
<dbReference type="InterPro" id="IPR032781">
    <property type="entry name" value="ABC_tran_Xtn"/>
</dbReference>
<feature type="domain" description="ABC transporter" evidence="8">
    <location>
        <begin position="313"/>
        <end position="527"/>
    </location>
</feature>
<dbReference type="HOGENOM" id="CLU_000604_36_0_6"/>
<dbReference type="PANTHER" id="PTHR19211">
    <property type="entry name" value="ATP-BINDING TRANSPORT PROTEIN-RELATED"/>
    <property type="match status" value="1"/>
</dbReference>
<name>Q1MZN8_9GAMM</name>
<evidence type="ECO:0000256" key="6">
    <source>
        <dbReference type="SAM" id="Coils"/>
    </source>
</evidence>
<dbReference type="Gene3D" id="3.40.50.300">
    <property type="entry name" value="P-loop containing nucleotide triphosphate hydrolases"/>
    <property type="match status" value="2"/>
</dbReference>
<comment type="similarity">
    <text evidence="4">Belongs to the ABC transporter superfamily. ABCF family. YheS subfamily.</text>
</comment>
<evidence type="ECO:0000256" key="5">
    <source>
        <dbReference type="ARBA" id="ARBA00069073"/>
    </source>
</evidence>
<evidence type="ECO:0000259" key="8">
    <source>
        <dbReference type="PROSITE" id="PS50893"/>
    </source>
</evidence>
<dbReference type="InterPro" id="IPR003439">
    <property type="entry name" value="ABC_transporter-like_ATP-bd"/>
</dbReference>
<dbReference type="GO" id="GO:0005524">
    <property type="term" value="F:ATP binding"/>
    <property type="evidence" value="ECO:0007669"/>
    <property type="project" value="UniProtKB-KW"/>
</dbReference>
<dbReference type="AlphaFoldDB" id="Q1MZN8"/>
<keyword evidence="6" id="KW-0175">Coiled coil</keyword>
<dbReference type="OrthoDB" id="9776369at2"/>
<dbReference type="Proteomes" id="UP000004263">
    <property type="component" value="Unassembled WGS sequence"/>
</dbReference>
<keyword evidence="3 9" id="KW-0067">ATP-binding</keyword>
<proteinExistence type="inferred from homology"/>
<dbReference type="InterPro" id="IPR050611">
    <property type="entry name" value="ABCF"/>
</dbReference>
<dbReference type="STRING" id="207949.RED65_05637"/>
<dbReference type="Pfam" id="PF00005">
    <property type="entry name" value="ABC_tran"/>
    <property type="match status" value="2"/>
</dbReference>
<evidence type="ECO:0000313" key="10">
    <source>
        <dbReference type="Proteomes" id="UP000004263"/>
    </source>
</evidence>
<dbReference type="FunFam" id="3.40.50.300:FF:000011">
    <property type="entry name" value="Putative ABC transporter ATP-binding component"/>
    <property type="match status" value="1"/>
</dbReference>
<feature type="coiled-coil region" evidence="6">
    <location>
        <begin position="550"/>
        <end position="633"/>
    </location>
</feature>
<feature type="region of interest" description="Disordered" evidence="7">
    <location>
        <begin position="527"/>
        <end position="549"/>
    </location>
</feature>
<dbReference type="CDD" id="cd03221">
    <property type="entry name" value="ABCF_EF-3"/>
    <property type="match status" value="2"/>
</dbReference>
<dbReference type="InterPro" id="IPR027417">
    <property type="entry name" value="P-loop_NTPase"/>
</dbReference>
<dbReference type="PANTHER" id="PTHR19211:SF14">
    <property type="entry name" value="ATP-BINDING CASSETTE SUB-FAMILY F MEMBER 1"/>
    <property type="match status" value="1"/>
</dbReference>
<protein>
    <recommendedName>
        <fullName evidence="5">Probable ATP-binding protein YheS</fullName>
    </recommendedName>
</protein>
<organism evidence="9 10">
    <name type="scientific">Bermanella marisrubri</name>
    <dbReference type="NCBI Taxonomy" id="207949"/>
    <lineage>
        <taxon>Bacteria</taxon>
        <taxon>Pseudomonadati</taxon>
        <taxon>Pseudomonadota</taxon>
        <taxon>Gammaproteobacteria</taxon>
        <taxon>Oceanospirillales</taxon>
        <taxon>Oceanospirillaceae</taxon>
        <taxon>Bermanella</taxon>
    </lineage>
</organism>
<dbReference type="RefSeq" id="WP_007016592.1">
    <property type="nucleotide sequence ID" value="NZ_AAQH01000018.1"/>
</dbReference>
<reference evidence="9 10" key="1">
    <citation type="submission" date="2006-03" db="EMBL/GenBank/DDBJ databases">
        <authorList>
            <person name="Pinhassi J."/>
            <person name="Pedros-Alio C."/>
            <person name="Ferriera S."/>
            <person name="Johnson J."/>
            <person name="Kravitz S."/>
            <person name="Halpern A."/>
            <person name="Remington K."/>
            <person name="Beeson K."/>
            <person name="Tran B."/>
            <person name="Rogers Y.-H."/>
            <person name="Friedman R."/>
            <person name="Venter J.C."/>
        </authorList>
    </citation>
    <scope>NUCLEOTIDE SEQUENCE [LARGE SCALE GENOMIC DNA]</scope>
    <source>
        <strain evidence="9 10">RED65</strain>
    </source>
</reference>
<dbReference type="FunFam" id="3.40.50.300:FF:002053">
    <property type="entry name" value="ABC transporter ATP-binding protein"/>
    <property type="match status" value="1"/>
</dbReference>
<keyword evidence="2" id="KW-0547">Nucleotide-binding</keyword>
<dbReference type="Pfam" id="PF12848">
    <property type="entry name" value="ABC_tran_Xtn"/>
    <property type="match status" value="1"/>
</dbReference>
<evidence type="ECO:0000256" key="7">
    <source>
        <dbReference type="SAM" id="MobiDB-lite"/>
    </source>
</evidence>
<dbReference type="PROSITE" id="PS00211">
    <property type="entry name" value="ABC_TRANSPORTER_1"/>
    <property type="match status" value="2"/>
</dbReference>
<gene>
    <name evidence="9" type="ORF">RED65_05637</name>
</gene>
<evidence type="ECO:0000313" key="9">
    <source>
        <dbReference type="EMBL" id="EAT11373.1"/>
    </source>
</evidence>
<keyword evidence="10" id="KW-1185">Reference proteome</keyword>
<dbReference type="SMART" id="SM00382">
    <property type="entry name" value="AAA"/>
    <property type="match status" value="2"/>
</dbReference>
<feature type="domain" description="ABC transporter" evidence="8">
    <location>
        <begin position="2"/>
        <end position="246"/>
    </location>
</feature>
<evidence type="ECO:0000256" key="1">
    <source>
        <dbReference type="ARBA" id="ARBA00022737"/>
    </source>
</evidence>
<dbReference type="InterPro" id="IPR017871">
    <property type="entry name" value="ABC_transporter-like_CS"/>
</dbReference>
<evidence type="ECO:0000256" key="3">
    <source>
        <dbReference type="ARBA" id="ARBA00022840"/>
    </source>
</evidence>
<keyword evidence="1" id="KW-0677">Repeat</keyword>
<evidence type="ECO:0000256" key="2">
    <source>
        <dbReference type="ARBA" id="ARBA00022741"/>
    </source>
</evidence>
<evidence type="ECO:0000256" key="4">
    <source>
        <dbReference type="ARBA" id="ARBA00061571"/>
    </source>
</evidence>
<dbReference type="PROSITE" id="PS50893">
    <property type="entry name" value="ABC_TRANSPORTER_2"/>
    <property type="match status" value="2"/>
</dbReference>
<dbReference type="InterPro" id="IPR003593">
    <property type="entry name" value="AAA+_ATPase"/>
</dbReference>
<dbReference type="GO" id="GO:0016887">
    <property type="term" value="F:ATP hydrolysis activity"/>
    <property type="evidence" value="ECO:0007669"/>
    <property type="project" value="InterPro"/>
</dbReference>
<feature type="compositionally biased region" description="Basic and acidic residues" evidence="7">
    <location>
        <begin position="534"/>
        <end position="544"/>
    </location>
</feature>
<dbReference type="EMBL" id="AAQH01000018">
    <property type="protein sequence ID" value="EAT11373.1"/>
    <property type="molecule type" value="Genomic_DNA"/>
</dbReference>